<dbReference type="RefSeq" id="WP_105936902.1">
    <property type="nucleotide sequence ID" value="NZ_PVNP01000219.1"/>
</dbReference>
<evidence type="ECO:0000313" key="2">
    <source>
        <dbReference type="EMBL" id="PRO71036.1"/>
    </source>
</evidence>
<feature type="domain" description="Beta-lactamase hydrolase-like protein phosphatase-like" evidence="1">
    <location>
        <begin position="3"/>
        <end position="107"/>
    </location>
</feature>
<dbReference type="EMBL" id="PVNP01000219">
    <property type="protein sequence ID" value="PRO71036.1"/>
    <property type="molecule type" value="Genomic_DNA"/>
</dbReference>
<dbReference type="Gene3D" id="3.90.190.10">
    <property type="entry name" value="Protein tyrosine phosphatase superfamily"/>
    <property type="match status" value="1"/>
</dbReference>
<sequence>MNIRTINHHFSVSGPLTKDDLYTLAQAGVTTLINGRPDFDEPNQVPDAILRVWARAAGLEYKFLPVVSGNYSIQDVAEFGRILLGATGRVHAICRTGTRVLHLWALARWEQGLSQHEIKQAGDQAGVDLDGILLTFQSRTRQSQSPH</sequence>
<name>A0A2S9V3K7_9ALTE</name>
<comment type="caution">
    <text evidence="2">The sequence shown here is derived from an EMBL/GenBank/DDBJ whole genome shotgun (WGS) entry which is preliminary data.</text>
</comment>
<keyword evidence="3" id="KW-1185">Reference proteome</keyword>
<protein>
    <submittedName>
        <fullName evidence="2">TIGR01244 family phosphatase</fullName>
    </submittedName>
</protein>
<reference evidence="3" key="1">
    <citation type="journal article" date="2020" name="Int. J. Syst. Evol. Microbiol.">
        <title>Alteromonas alba sp. nov., a marine bacterium isolated from the seawater of the West Pacific Ocean.</title>
        <authorList>
            <person name="Sun C."/>
            <person name="Wu Y.-H."/>
            <person name="Xamxidin M."/>
            <person name="Cheng H."/>
            <person name="Xu X.-W."/>
        </authorList>
    </citation>
    <scope>NUCLEOTIDE SEQUENCE [LARGE SCALE GENOMIC DNA]</scope>
    <source>
        <strain evidence="3">190</strain>
    </source>
</reference>
<organism evidence="2 3">
    <name type="scientific">Alteromonas alba</name>
    <dbReference type="NCBI Taxonomy" id="2079529"/>
    <lineage>
        <taxon>Bacteria</taxon>
        <taxon>Pseudomonadati</taxon>
        <taxon>Pseudomonadota</taxon>
        <taxon>Gammaproteobacteria</taxon>
        <taxon>Alteromonadales</taxon>
        <taxon>Alteromonadaceae</taxon>
        <taxon>Alteromonas/Salinimonas group</taxon>
        <taxon>Alteromonas</taxon>
    </lineage>
</organism>
<evidence type="ECO:0000259" key="1">
    <source>
        <dbReference type="Pfam" id="PF04273"/>
    </source>
</evidence>
<dbReference type="InterPro" id="IPR005939">
    <property type="entry name" value="BLH_phosphatase-like"/>
</dbReference>
<dbReference type="AlphaFoldDB" id="A0A2S9V3K7"/>
<dbReference type="GO" id="GO:0016787">
    <property type="term" value="F:hydrolase activity"/>
    <property type="evidence" value="ECO:0007669"/>
    <property type="project" value="InterPro"/>
</dbReference>
<dbReference type="OrthoDB" id="9802771at2"/>
<dbReference type="InterPro" id="IPR029021">
    <property type="entry name" value="Prot-tyrosine_phosphatase-like"/>
</dbReference>
<evidence type="ECO:0000313" key="3">
    <source>
        <dbReference type="Proteomes" id="UP000238949"/>
    </source>
</evidence>
<proteinExistence type="predicted"/>
<dbReference type="Pfam" id="PF04273">
    <property type="entry name" value="BLH_phosphatase"/>
    <property type="match status" value="1"/>
</dbReference>
<dbReference type="Proteomes" id="UP000238949">
    <property type="component" value="Unassembled WGS sequence"/>
</dbReference>
<accession>A0A2S9V3K7</accession>
<dbReference type="NCBIfam" id="TIGR01244">
    <property type="entry name" value="TIGR01244 family sulfur transferase"/>
    <property type="match status" value="1"/>
</dbReference>
<gene>
    <name evidence="2" type="ORF">C6Y40_23990</name>
</gene>